<sequence length="843" mass="94461">MPSVGMRRSTRIFVPKSSVVKDGGDLGKVLRSGKRLLVTKQEQQQNEDVDVDEHYDATCYNTNGWKKVVIPDDVAMELLDDDVKEEEEEGIVNSVSVISVSVSVDDDEIRYKNVYDRKRRRSSRGDNFNFSSGGSLNSYFSTERLLKENMCGNFYVRKRRKTRSSTTTKVDVSEVGVDVELLRLRSTSTSNVPGVTLDVTVDFSPSSALWFTRFLASVLRYLRNPHTALPGLTAFMCCDLIVEVFSRNGVQFKPGFLLGSSLDNGTVSSGFCRVFGCHRFVPLFWLDFSAVPLSFRYLNSIVFIRSLYIPHVLVCFLTGLLSKPTGVTDKVGRPSCIPVVVALPHCNNRDFVNICVKKRKPKAVVAPSVLGVRRVLTRSAASRNIPMRRSSHCSKRVRSSSSLGSQGRLQRFNSNSQIAINHSVVDNNGSECLDIVEFEHGGCSSLDAPGADEIQTDLVSNVLCPNDKEVACAKVELGHESGSLCCSANVLVIESDRCYREEGAAVMLECSTSNVWLVVVKTQGLTKYIYQAHEVMKPTSTNRFTHAMIWTAENGWKLEFCNRNDWITFKEIHKECLSRNDALSAKTIPVPGVREVLNYDDDERVPFTRPDAYVTVHNNEVARALVKKTANYDHDPDDEEWLEKLNGGLCNGHDGVVEHLSAERFEEIIDMFEKAAYRSPGDVSDGTKMTSLCIDFGRGDVILAVYQYWLKKRKQKRASLLRVFEFHPPRKAQLAQENVLRKKRSFKKQASKNGRAKQRYNCEAMPVEQEELAVKRVQEALIKAKESLVSAVLKRKRAQTLMENADLSTYFAAMALRIAETIQQAESSDATTVYSLPGKLSAE</sequence>
<comment type="subcellular location">
    <subcellularLocation>
        <location evidence="1 6">Nucleus</location>
    </subcellularLocation>
</comment>
<keyword evidence="5 6" id="KW-0539">Nucleus</keyword>
<dbReference type="Proteomes" id="UP000631114">
    <property type="component" value="Unassembled WGS sequence"/>
</dbReference>
<dbReference type="GO" id="GO:0005634">
    <property type="term" value="C:nucleus"/>
    <property type="evidence" value="ECO:0007669"/>
    <property type="project" value="UniProtKB-SubCell"/>
</dbReference>
<reference evidence="8 9" key="1">
    <citation type="submission" date="2020-10" db="EMBL/GenBank/DDBJ databases">
        <title>The Coptis chinensis genome and diversification of protoberbering-type alkaloids.</title>
        <authorList>
            <person name="Wang B."/>
            <person name="Shu S."/>
            <person name="Song C."/>
            <person name="Liu Y."/>
        </authorList>
    </citation>
    <scope>NUCLEOTIDE SEQUENCE [LARGE SCALE GENOMIC DNA]</scope>
    <source>
        <strain evidence="8">HL-2020</strain>
        <tissue evidence="8">Leaf</tissue>
    </source>
</reference>
<evidence type="ECO:0000313" key="9">
    <source>
        <dbReference type="Proteomes" id="UP000631114"/>
    </source>
</evidence>
<dbReference type="AlphaFoldDB" id="A0A835LRM6"/>
<evidence type="ECO:0000256" key="5">
    <source>
        <dbReference type="ARBA" id="ARBA00023242"/>
    </source>
</evidence>
<protein>
    <recommendedName>
        <fullName evidence="6">Enhancer of polycomb-like protein</fullName>
    </recommendedName>
</protein>
<proteinExistence type="inferred from homology"/>
<comment type="similarity">
    <text evidence="2 6">Belongs to the enhancer of polycomb family.</text>
</comment>
<dbReference type="PANTHER" id="PTHR14898">
    <property type="entry name" value="ENHANCER OF POLYCOMB"/>
    <property type="match status" value="1"/>
</dbReference>
<dbReference type="Pfam" id="PF10513">
    <property type="entry name" value="EPL1"/>
    <property type="match status" value="1"/>
</dbReference>
<dbReference type="GO" id="GO:0006357">
    <property type="term" value="P:regulation of transcription by RNA polymerase II"/>
    <property type="evidence" value="ECO:0007669"/>
    <property type="project" value="InterPro"/>
</dbReference>
<dbReference type="GO" id="GO:0035267">
    <property type="term" value="C:NuA4 histone acetyltransferase complex"/>
    <property type="evidence" value="ECO:0007669"/>
    <property type="project" value="InterPro"/>
</dbReference>
<accession>A0A835LRM6</accession>
<keyword evidence="3 6" id="KW-0805">Transcription regulation</keyword>
<name>A0A835LRM6_9MAGN</name>
<dbReference type="InterPro" id="IPR024943">
    <property type="entry name" value="Enhancer_polycomb"/>
</dbReference>
<evidence type="ECO:0000256" key="6">
    <source>
        <dbReference type="RuleBase" id="RU361124"/>
    </source>
</evidence>
<organism evidence="8 9">
    <name type="scientific">Coptis chinensis</name>
    <dbReference type="NCBI Taxonomy" id="261450"/>
    <lineage>
        <taxon>Eukaryota</taxon>
        <taxon>Viridiplantae</taxon>
        <taxon>Streptophyta</taxon>
        <taxon>Embryophyta</taxon>
        <taxon>Tracheophyta</taxon>
        <taxon>Spermatophyta</taxon>
        <taxon>Magnoliopsida</taxon>
        <taxon>Ranunculales</taxon>
        <taxon>Ranunculaceae</taxon>
        <taxon>Coptidoideae</taxon>
        <taxon>Coptis</taxon>
    </lineage>
</organism>
<evidence type="ECO:0000256" key="1">
    <source>
        <dbReference type="ARBA" id="ARBA00004123"/>
    </source>
</evidence>
<evidence type="ECO:0000313" key="8">
    <source>
        <dbReference type="EMBL" id="KAF9596996.1"/>
    </source>
</evidence>
<dbReference type="EMBL" id="JADFTS010000007">
    <property type="protein sequence ID" value="KAF9596996.1"/>
    <property type="molecule type" value="Genomic_DNA"/>
</dbReference>
<evidence type="ECO:0000259" key="7">
    <source>
        <dbReference type="Pfam" id="PF10513"/>
    </source>
</evidence>
<dbReference type="InterPro" id="IPR019542">
    <property type="entry name" value="Enhancer_polycomb-like_N"/>
</dbReference>
<evidence type="ECO:0000256" key="2">
    <source>
        <dbReference type="ARBA" id="ARBA00008035"/>
    </source>
</evidence>
<evidence type="ECO:0000256" key="3">
    <source>
        <dbReference type="ARBA" id="ARBA00023015"/>
    </source>
</evidence>
<keyword evidence="4 6" id="KW-0804">Transcription</keyword>
<keyword evidence="9" id="KW-1185">Reference proteome</keyword>
<dbReference type="OrthoDB" id="435275at2759"/>
<gene>
    <name evidence="8" type="ORF">IFM89_014710</name>
</gene>
<comment type="caution">
    <text evidence="8">The sequence shown here is derived from an EMBL/GenBank/DDBJ whole genome shotgun (WGS) entry which is preliminary data.</text>
</comment>
<evidence type="ECO:0000256" key="4">
    <source>
        <dbReference type="ARBA" id="ARBA00023163"/>
    </source>
</evidence>
<feature type="domain" description="Enhancer of polycomb-like N-terminal" evidence="7">
    <location>
        <begin position="580"/>
        <end position="674"/>
    </location>
</feature>